<dbReference type="InterPro" id="IPR008966">
    <property type="entry name" value="Adhesion_dom_sf"/>
</dbReference>
<comment type="caution">
    <text evidence="2">The sequence shown here is derived from an EMBL/GenBank/DDBJ whole genome shotgun (WGS) entry which is preliminary data.</text>
</comment>
<feature type="chain" id="PRO_5003528437" description="Fimbrial-type adhesion domain-containing protein" evidence="1">
    <location>
        <begin position="21"/>
        <end position="135"/>
    </location>
</feature>
<proteinExistence type="predicted"/>
<gene>
    <name evidence="2" type="ORF">HMPREF0454_00102</name>
</gene>
<dbReference type="GO" id="GO:0009289">
    <property type="term" value="C:pilus"/>
    <property type="evidence" value="ECO:0007669"/>
    <property type="project" value="InterPro"/>
</dbReference>
<accession>G9Y0P4</accession>
<dbReference type="Proteomes" id="UP000005959">
    <property type="component" value="Unassembled WGS sequence"/>
</dbReference>
<evidence type="ECO:0000313" key="3">
    <source>
        <dbReference type="Proteomes" id="UP000005959"/>
    </source>
</evidence>
<feature type="signal peptide" evidence="1">
    <location>
        <begin position="1"/>
        <end position="20"/>
    </location>
</feature>
<evidence type="ECO:0000313" key="2">
    <source>
        <dbReference type="EMBL" id="EHM48490.1"/>
    </source>
</evidence>
<dbReference type="GO" id="GO:0007155">
    <property type="term" value="P:cell adhesion"/>
    <property type="evidence" value="ECO:0007669"/>
    <property type="project" value="InterPro"/>
</dbReference>
<protein>
    <recommendedName>
        <fullName evidence="4">Fimbrial-type adhesion domain-containing protein</fullName>
    </recommendedName>
</protein>
<dbReference type="Gene3D" id="2.60.40.1090">
    <property type="entry name" value="Fimbrial-type adhesion domain"/>
    <property type="match status" value="1"/>
</dbReference>
<evidence type="ECO:0000256" key="1">
    <source>
        <dbReference type="SAM" id="SignalP"/>
    </source>
</evidence>
<keyword evidence="1" id="KW-0732">Signal</keyword>
<dbReference type="EMBL" id="AGCI01000004">
    <property type="protein sequence ID" value="EHM48490.1"/>
    <property type="molecule type" value="Genomic_DNA"/>
</dbReference>
<evidence type="ECO:0008006" key="4">
    <source>
        <dbReference type="Google" id="ProtNLM"/>
    </source>
</evidence>
<dbReference type="InterPro" id="IPR036937">
    <property type="entry name" value="Adhesion_dom_fimbrial_sf"/>
</dbReference>
<dbReference type="RefSeq" id="WP_004089028.1">
    <property type="nucleotide sequence ID" value="NZ_JH417484.1"/>
</dbReference>
<dbReference type="HOGENOM" id="CLU_1882840_0_0_6"/>
<reference evidence="2 3" key="1">
    <citation type="submission" date="2011-08" db="EMBL/GenBank/DDBJ databases">
        <authorList>
            <person name="Weinstock G."/>
            <person name="Sodergren E."/>
            <person name="Clifton S."/>
            <person name="Fulton L."/>
            <person name="Fulton B."/>
            <person name="Courtney L."/>
            <person name="Fronick C."/>
            <person name="Harrison M."/>
            <person name="Strong C."/>
            <person name="Farmer C."/>
            <person name="Delahaunty K."/>
            <person name="Markovic C."/>
            <person name="Hall O."/>
            <person name="Minx P."/>
            <person name="Tomlinson C."/>
            <person name="Mitreva M."/>
            <person name="Hou S."/>
            <person name="Chen J."/>
            <person name="Wollam A."/>
            <person name="Pepin K.H."/>
            <person name="Johnson M."/>
            <person name="Bhonagiri V."/>
            <person name="Zhang X."/>
            <person name="Suruliraj S."/>
            <person name="Warren W."/>
            <person name="Chinwalla A."/>
            <person name="Mardis E.R."/>
            <person name="Wilson R.K."/>
        </authorList>
    </citation>
    <scope>NUCLEOTIDE SEQUENCE [LARGE SCALE GENOMIC DNA]</scope>
    <source>
        <strain evidence="2 3">ATCC 51873</strain>
    </source>
</reference>
<organism evidence="2 3">
    <name type="scientific">Hafnia alvei ATCC 51873</name>
    <dbReference type="NCBI Taxonomy" id="1002364"/>
    <lineage>
        <taxon>Bacteria</taxon>
        <taxon>Pseudomonadati</taxon>
        <taxon>Pseudomonadota</taxon>
        <taxon>Gammaproteobacteria</taxon>
        <taxon>Enterobacterales</taxon>
        <taxon>Hafniaceae</taxon>
        <taxon>Hafnia</taxon>
    </lineage>
</organism>
<name>G9Y0P4_HAFAL</name>
<dbReference type="AlphaFoldDB" id="G9Y0P4"/>
<dbReference type="SUPFAM" id="SSF49401">
    <property type="entry name" value="Bacterial adhesins"/>
    <property type="match status" value="1"/>
</dbReference>
<sequence length="135" mass="14966">MKKILAYLLFSNFIFYSATAAAEDYPQDTLHLEYTGSVVIPPCMTSYPKLDIVFTDDLNASDLATQDSASKWIEFDLAATCEEDTELVATFGGDADSDSPRYFLSTGTAKHLAIELQVDEKPVWPKEARGIRGEK</sequence>